<dbReference type="EMBL" id="MU155409">
    <property type="protein sequence ID" value="KAF9473891.1"/>
    <property type="molecule type" value="Genomic_DNA"/>
</dbReference>
<evidence type="ECO:0000313" key="1">
    <source>
        <dbReference type="EMBL" id="KAF9473891.1"/>
    </source>
</evidence>
<keyword evidence="2" id="KW-1185">Reference proteome</keyword>
<comment type="caution">
    <text evidence="1">The sequence shown here is derived from an EMBL/GenBank/DDBJ whole genome shotgun (WGS) entry which is preliminary data.</text>
</comment>
<name>A0A9P5YRM3_9AGAR</name>
<organism evidence="1 2">
    <name type="scientific">Pholiota conissans</name>
    <dbReference type="NCBI Taxonomy" id="109636"/>
    <lineage>
        <taxon>Eukaryota</taxon>
        <taxon>Fungi</taxon>
        <taxon>Dikarya</taxon>
        <taxon>Basidiomycota</taxon>
        <taxon>Agaricomycotina</taxon>
        <taxon>Agaricomycetes</taxon>
        <taxon>Agaricomycetidae</taxon>
        <taxon>Agaricales</taxon>
        <taxon>Agaricineae</taxon>
        <taxon>Strophariaceae</taxon>
        <taxon>Pholiota</taxon>
    </lineage>
</organism>
<evidence type="ECO:0000313" key="2">
    <source>
        <dbReference type="Proteomes" id="UP000807469"/>
    </source>
</evidence>
<dbReference type="Gene3D" id="3.30.460.40">
    <property type="match status" value="1"/>
</dbReference>
<sequence length="270" mass="31665">MAYSQDIHLRSRKRSNDHYSLVLDAAQSVTEICSEHGLPCAVFGSLAARLYGNSRCPNDVDMLVSEDLNASSISPPRKYPRTAEDIKDLIVRSDSYHFYLKASRKPFADYRILWYRQYYRGPECKVDIVVPGTMHLPHLPRHRSPDETTEYFIPVVPFSLLLTHKLQAWVDHRVAQDLYHRQKQHKDAQDVRILLTIAQALVKWTACIHCVWNDEELFSKEFQILTNLRVRIYCRAFPHLATVWRNIGMDVEIRLANFMKLELEYKELYN</sequence>
<reference evidence="1" key="1">
    <citation type="submission" date="2020-11" db="EMBL/GenBank/DDBJ databases">
        <authorList>
            <consortium name="DOE Joint Genome Institute"/>
            <person name="Ahrendt S."/>
            <person name="Riley R."/>
            <person name="Andreopoulos W."/>
            <person name="Labutti K."/>
            <person name="Pangilinan J."/>
            <person name="Ruiz-Duenas F.J."/>
            <person name="Barrasa J.M."/>
            <person name="Sanchez-Garcia M."/>
            <person name="Camarero S."/>
            <person name="Miyauchi S."/>
            <person name="Serrano A."/>
            <person name="Linde D."/>
            <person name="Babiker R."/>
            <person name="Drula E."/>
            <person name="Ayuso-Fernandez I."/>
            <person name="Pacheco R."/>
            <person name="Padilla G."/>
            <person name="Ferreira P."/>
            <person name="Barriuso J."/>
            <person name="Kellner H."/>
            <person name="Castanera R."/>
            <person name="Alfaro M."/>
            <person name="Ramirez L."/>
            <person name="Pisabarro A.G."/>
            <person name="Kuo A."/>
            <person name="Tritt A."/>
            <person name="Lipzen A."/>
            <person name="He G."/>
            <person name="Yan M."/>
            <person name="Ng V."/>
            <person name="Cullen D."/>
            <person name="Martin F."/>
            <person name="Rosso M.-N."/>
            <person name="Henrissat B."/>
            <person name="Hibbett D."/>
            <person name="Martinez A.T."/>
            <person name="Grigoriev I.V."/>
        </authorList>
    </citation>
    <scope>NUCLEOTIDE SEQUENCE</scope>
    <source>
        <strain evidence="1">CIRM-BRFM 674</strain>
    </source>
</reference>
<dbReference type="InterPro" id="IPR043519">
    <property type="entry name" value="NT_sf"/>
</dbReference>
<accession>A0A9P5YRM3</accession>
<dbReference type="Proteomes" id="UP000807469">
    <property type="component" value="Unassembled WGS sequence"/>
</dbReference>
<dbReference type="OrthoDB" id="3133286at2759"/>
<gene>
    <name evidence="1" type="ORF">BDN70DRAFT_816597</name>
</gene>
<protein>
    <submittedName>
        <fullName evidence="1">Uncharacterized protein</fullName>
    </submittedName>
</protein>
<dbReference type="SUPFAM" id="SSF81301">
    <property type="entry name" value="Nucleotidyltransferase"/>
    <property type="match status" value="1"/>
</dbReference>
<proteinExistence type="predicted"/>
<dbReference type="AlphaFoldDB" id="A0A9P5YRM3"/>